<gene>
    <name evidence="1" type="ORF">HMPREF9709_01411</name>
</gene>
<dbReference type="OrthoDB" id="243939at2"/>
<comment type="caution">
    <text evidence="1">The sequence shown here is derived from an EMBL/GenBank/DDBJ whole genome shotgun (WGS) entry which is preliminary data.</text>
</comment>
<sequence length="272" mass="32156">MTRKQSKFYNEIETLKTYKKNIESKLIKFPEGRLGIRNSGGKPRFFQIIGNKKSGLTEKYLSEKYFPLAKTLAQKEYYFKVLKYIEQRLKNIEKINKLSDNEDLIDIYNNLSPVRKSLVTPIEPTWEEQVDAWYKQSYEKPDSKYDNLKLATKNGEFVRSKTERFMADFFFDNGIKYKYEKIIYLDGYGPASPDFTFMSPYTKEEIYWEHFGMVDNPEYALNMVKKINAYLMNGYVIGKNLIVTFESSKEVLNLKIVKSLVNEHLIKDDKIK</sequence>
<organism evidence="1 2">
    <name type="scientific">Helcococcus kunzii ATCC 51366</name>
    <dbReference type="NCBI Taxonomy" id="883114"/>
    <lineage>
        <taxon>Bacteria</taxon>
        <taxon>Bacillati</taxon>
        <taxon>Bacillota</taxon>
        <taxon>Tissierellia</taxon>
        <taxon>Tissierellales</taxon>
        <taxon>Peptoniphilaceae</taxon>
        <taxon>Helcococcus</taxon>
    </lineage>
</organism>
<dbReference type="RefSeq" id="WP_005398926.1">
    <property type="nucleotide sequence ID" value="NZ_JH601088.1"/>
</dbReference>
<evidence type="ECO:0000313" key="2">
    <source>
        <dbReference type="Proteomes" id="UP000004191"/>
    </source>
</evidence>
<dbReference type="Proteomes" id="UP000004191">
    <property type="component" value="Unassembled WGS sequence"/>
</dbReference>
<accession>H3NQ00</accession>
<dbReference type="STRING" id="883114.HMPREF9709_01411"/>
<protein>
    <submittedName>
        <fullName evidence="1">Uncharacterized protein</fullName>
    </submittedName>
</protein>
<evidence type="ECO:0000313" key="1">
    <source>
        <dbReference type="EMBL" id="EHR32680.1"/>
    </source>
</evidence>
<name>H3NQ00_9FIRM</name>
<dbReference type="GeneID" id="96999370"/>
<dbReference type="AlphaFoldDB" id="H3NQ00"/>
<dbReference type="EMBL" id="AGEI01000025">
    <property type="protein sequence ID" value="EHR32680.1"/>
    <property type="molecule type" value="Genomic_DNA"/>
</dbReference>
<keyword evidence="2" id="KW-1185">Reference proteome</keyword>
<reference evidence="1 2" key="1">
    <citation type="submission" date="2012-01" db="EMBL/GenBank/DDBJ databases">
        <title>The Genome Sequence of Helcococcus kunzii ATCC 51366.</title>
        <authorList>
            <consortium name="The Broad Institute Genome Sequencing Platform"/>
            <person name="Earl A."/>
            <person name="Ward D."/>
            <person name="Feldgarden M."/>
            <person name="Gevers D."/>
            <person name="Huys G."/>
            <person name="Young S.K."/>
            <person name="Zeng Q."/>
            <person name="Gargeya S."/>
            <person name="Fitzgerald M."/>
            <person name="Haas B."/>
            <person name="Abouelleil A."/>
            <person name="Alvarado L."/>
            <person name="Arachchi H.M."/>
            <person name="Berlin A."/>
            <person name="Chapman S.B."/>
            <person name="Gearin G."/>
            <person name="Goldberg J."/>
            <person name="Griggs A."/>
            <person name="Gujja S."/>
            <person name="Hansen M."/>
            <person name="Heiman D."/>
            <person name="Howarth C."/>
            <person name="Larimer J."/>
            <person name="Lui A."/>
            <person name="MacDonald P.J.P."/>
            <person name="McCowen C."/>
            <person name="Montmayeur A."/>
            <person name="Murphy C."/>
            <person name="Neiman D."/>
            <person name="Pearson M."/>
            <person name="Priest M."/>
            <person name="Roberts A."/>
            <person name="Saif S."/>
            <person name="Shea T."/>
            <person name="Sisk P."/>
            <person name="Stolte C."/>
            <person name="Sykes S."/>
            <person name="Wortman J."/>
            <person name="Nusbaum C."/>
            <person name="Birren B."/>
        </authorList>
    </citation>
    <scope>NUCLEOTIDE SEQUENCE [LARGE SCALE GENOMIC DNA]</scope>
    <source>
        <strain evidence="1 2">ATCC 51366</strain>
    </source>
</reference>
<proteinExistence type="predicted"/>
<dbReference type="eggNOG" id="COG0507">
    <property type="taxonomic scope" value="Bacteria"/>
</dbReference>
<dbReference type="HOGENOM" id="CLU_090271_0_0_9"/>